<dbReference type="Proteomes" id="UP001163798">
    <property type="component" value="Unassembled WGS sequence"/>
</dbReference>
<proteinExistence type="predicted"/>
<gene>
    <name evidence="3" type="ORF">GGU10DRAFT_359886</name>
</gene>
<evidence type="ECO:0000313" key="4">
    <source>
        <dbReference type="Proteomes" id="UP001163798"/>
    </source>
</evidence>
<evidence type="ECO:0008006" key="5">
    <source>
        <dbReference type="Google" id="ProtNLM"/>
    </source>
</evidence>
<feature type="chain" id="PRO_5041371676" description="Protein kinase domain-containing protein" evidence="2">
    <location>
        <begin position="20"/>
        <end position="325"/>
    </location>
</feature>
<keyword evidence="4" id="KW-1185">Reference proteome</keyword>
<sequence>MIFRDIFLQLVLGACLCIAATTPYNRSEIVTLRRRPSEDRNPESLERNRAPGVGPVHDDEGWFEELKVPWINYDPEHRWTSCVGYGDPVFSAKNLTSKLTARDRFSLKGRNNKGIYTLRSEYKVSGANARTYSKETVIVKFIDKDDEPQGACEVRALKRFGFFIEAGRVTVEEDEYAVIVKVKQSGAPLRFIDAWINAPVAQKRAVVQDMKNRVHDVMYRWVTNLQLIHVDFSYNNVLGKIVEDKTTNDIRLEHIEIVDYGHPGIWPTTSKVIDKEIFTTWFEARWNFLWKDLIEKDLIEKEPDNEDKGKEKRMQNFKRRLSLAA</sequence>
<reference evidence="3" key="1">
    <citation type="submission" date="2022-08" db="EMBL/GenBank/DDBJ databases">
        <authorList>
            <consortium name="DOE Joint Genome Institute"/>
            <person name="Min B."/>
            <person name="Riley R."/>
            <person name="Sierra-Patev S."/>
            <person name="Naranjo-Ortiz M."/>
            <person name="Looney B."/>
            <person name="Konkel Z."/>
            <person name="Slot J.C."/>
            <person name="Sakamoto Y."/>
            <person name="Steenwyk J.L."/>
            <person name="Rokas A."/>
            <person name="Carro J."/>
            <person name="Camarero S."/>
            <person name="Ferreira P."/>
            <person name="Molpeceres G."/>
            <person name="Ruiz-Duenas F.J."/>
            <person name="Serrano A."/>
            <person name="Henrissat B."/>
            <person name="Drula E."/>
            <person name="Hughes K.W."/>
            <person name="Mata J.L."/>
            <person name="Ishikawa N.K."/>
            <person name="Vargas-Isla R."/>
            <person name="Ushijima S."/>
            <person name="Smith C.A."/>
            <person name="Ahrendt S."/>
            <person name="Andreopoulos W."/>
            <person name="He G."/>
            <person name="Labutti K."/>
            <person name="Lipzen A."/>
            <person name="Ng V."/>
            <person name="Sandor L."/>
            <person name="Barry K."/>
            <person name="Martinez A.T."/>
            <person name="Xiao Y."/>
            <person name="Gibbons J.G."/>
            <person name="Terashima K."/>
            <person name="Hibbett D.S."/>
            <person name="Grigoriev I.V."/>
        </authorList>
    </citation>
    <scope>NUCLEOTIDE SEQUENCE</scope>
    <source>
        <strain evidence="3">TFB10291</strain>
    </source>
</reference>
<name>A0AA38NPA1_9AGAR</name>
<feature type="signal peptide" evidence="2">
    <location>
        <begin position="1"/>
        <end position="19"/>
    </location>
</feature>
<keyword evidence="2" id="KW-0732">Signal</keyword>
<feature type="compositionally biased region" description="Basic residues" evidence="1">
    <location>
        <begin position="315"/>
        <end position="325"/>
    </location>
</feature>
<evidence type="ECO:0000256" key="1">
    <source>
        <dbReference type="SAM" id="MobiDB-lite"/>
    </source>
</evidence>
<dbReference type="AlphaFoldDB" id="A0AA38NPA1"/>
<evidence type="ECO:0000256" key="2">
    <source>
        <dbReference type="SAM" id="SignalP"/>
    </source>
</evidence>
<comment type="caution">
    <text evidence="3">The sequence shown here is derived from an EMBL/GenBank/DDBJ whole genome shotgun (WGS) entry which is preliminary data.</text>
</comment>
<evidence type="ECO:0000313" key="3">
    <source>
        <dbReference type="EMBL" id="KAJ3783815.1"/>
    </source>
</evidence>
<feature type="compositionally biased region" description="Basic and acidic residues" evidence="1">
    <location>
        <begin position="304"/>
        <end position="314"/>
    </location>
</feature>
<feature type="region of interest" description="Disordered" evidence="1">
    <location>
        <begin position="304"/>
        <end position="325"/>
    </location>
</feature>
<dbReference type="EMBL" id="MU793403">
    <property type="protein sequence ID" value="KAJ3783815.1"/>
    <property type="molecule type" value="Genomic_DNA"/>
</dbReference>
<accession>A0AA38NPA1</accession>
<protein>
    <recommendedName>
        <fullName evidence="5">Protein kinase domain-containing protein</fullName>
    </recommendedName>
</protein>
<organism evidence="3 4">
    <name type="scientific">Lentinula aff. detonsa</name>
    <dbReference type="NCBI Taxonomy" id="2804958"/>
    <lineage>
        <taxon>Eukaryota</taxon>
        <taxon>Fungi</taxon>
        <taxon>Dikarya</taxon>
        <taxon>Basidiomycota</taxon>
        <taxon>Agaricomycotina</taxon>
        <taxon>Agaricomycetes</taxon>
        <taxon>Agaricomycetidae</taxon>
        <taxon>Agaricales</taxon>
        <taxon>Marasmiineae</taxon>
        <taxon>Omphalotaceae</taxon>
        <taxon>Lentinula</taxon>
    </lineage>
</organism>